<accession>A0A1G5RWK4</accession>
<feature type="domain" description="GGDEF" evidence="1">
    <location>
        <begin position="361"/>
        <end position="484"/>
    </location>
</feature>
<dbReference type="EMBL" id="FMWK01000005">
    <property type="protein sequence ID" value="SCZ78505.1"/>
    <property type="molecule type" value="Genomic_DNA"/>
</dbReference>
<dbReference type="AlphaFoldDB" id="A0A1G5RWK4"/>
<reference evidence="2 3" key="1">
    <citation type="submission" date="2016-10" db="EMBL/GenBank/DDBJ databases">
        <authorList>
            <person name="de Groot N.N."/>
        </authorList>
    </citation>
    <scope>NUCLEOTIDE SEQUENCE [LARGE SCALE GENOMIC DNA]</scope>
    <source>
        <strain evidence="2 3">DSM 10317</strain>
    </source>
</reference>
<dbReference type="RefSeq" id="WP_090162199.1">
    <property type="nucleotide sequence ID" value="NZ_FMWK01000005.1"/>
</dbReference>
<proteinExistence type="predicted"/>
<dbReference type="GO" id="GO:0052621">
    <property type="term" value="F:diguanylate cyclase activity"/>
    <property type="evidence" value="ECO:0007669"/>
    <property type="project" value="TreeGrafter"/>
</dbReference>
<dbReference type="GO" id="GO:0005886">
    <property type="term" value="C:plasma membrane"/>
    <property type="evidence" value="ECO:0007669"/>
    <property type="project" value="TreeGrafter"/>
</dbReference>
<evidence type="ECO:0000313" key="2">
    <source>
        <dbReference type="EMBL" id="SCZ78505.1"/>
    </source>
</evidence>
<dbReference type="InterPro" id="IPR043128">
    <property type="entry name" value="Rev_trsase/Diguanyl_cyclase"/>
</dbReference>
<dbReference type="Pfam" id="PF00990">
    <property type="entry name" value="GGDEF"/>
    <property type="match status" value="1"/>
</dbReference>
<dbReference type="GO" id="GO:0043709">
    <property type="term" value="P:cell adhesion involved in single-species biofilm formation"/>
    <property type="evidence" value="ECO:0007669"/>
    <property type="project" value="TreeGrafter"/>
</dbReference>
<dbReference type="InterPro" id="IPR050469">
    <property type="entry name" value="Diguanylate_Cyclase"/>
</dbReference>
<dbReference type="PANTHER" id="PTHR45138:SF6">
    <property type="entry name" value="DIGUANYLATE CYCLASE DGCN"/>
    <property type="match status" value="1"/>
</dbReference>
<dbReference type="CDD" id="cd01949">
    <property type="entry name" value="GGDEF"/>
    <property type="match status" value="1"/>
</dbReference>
<organism evidence="2 3">
    <name type="scientific">Pseudobutyrivibrio xylanivorans</name>
    <dbReference type="NCBI Taxonomy" id="185007"/>
    <lineage>
        <taxon>Bacteria</taxon>
        <taxon>Bacillati</taxon>
        <taxon>Bacillota</taxon>
        <taxon>Clostridia</taxon>
        <taxon>Lachnospirales</taxon>
        <taxon>Lachnospiraceae</taxon>
        <taxon>Pseudobutyrivibrio</taxon>
    </lineage>
</organism>
<protein>
    <submittedName>
        <fullName evidence="2">Diguanylate cyclase (GGDEF) domain-containing protein</fullName>
    </submittedName>
</protein>
<dbReference type="NCBIfam" id="TIGR00254">
    <property type="entry name" value="GGDEF"/>
    <property type="match status" value="1"/>
</dbReference>
<dbReference type="PANTHER" id="PTHR45138">
    <property type="entry name" value="REGULATORY COMPONENTS OF SENSORY TRANSDUCTION SYSTEM"/>
    <property type="match status" value="1"/>
</dbReference>
<sequence>MASNFYEQMKTLANSFTLPCTVLSVEKNEDGSCGDVRFFAINDLFKKSYYDLFTSNNDTSVIDYENFHLEIEGKLYHTQIPKEPNFEDICFRAAWQGEHIHVYVDTSKMYGFWTENILMPINHSCQENISYCLFMYTLNEEMDTGKYSSIPPDISSFVLKTCLELRNEKDFYSSMDIVTSDLREYTDSFVACILSLNKERKTFEIISEAMRKRDKLPYTVRDIFSNIPYRIVASWEKALSKTNSIIIKNSHDLDVLSKKAPEWVNSLKEHDVYTLALVPFIHQGEIIGYLYLTGFETENLVKVKEVIELVAFFLTSEVANHLFMEKLEYLSNIDVLTGVYNRNRMNTDVDEFSTRIKLNHQPFSVAFCDLNGLKTINDNEGHSTGDKLIKDAANLLKEIFGGDNIYRAGGDEFAIISFDKTEEEFIGKINILREKASDPHWLNFAVGYYYDAKGHSLRKAMRYADERMYKDKKEYYKAHPEKRR</sequence>
<evidence type="ECO:0000259" key="1">
    <source>
        <dbReference type="PROSITE" id="PS50887"/>
    </source>
</evidence>
<dbReference type="GO" id="GO:1902201">
    <property type="term" value="P:negative regulation of bacterial-type flagellum-dependent cell motility"/>
    <property type="evidence" value="ECO:0007669"/>
    <property type="project" value="TreeGrafter"/>
</dbReference>
<dbReference type="Proteomes" id="UP000199428">
    <property type="component" value="Unassembled WGS sequence"/>
</dbReference>
<gene>
    <name evidence="2" type="ORF">SAMN02910350_01316</name>
</gene>
<dbReference type="SUPFAM" id="SSF55073">
    <property type="entry name" value="Nucleotide cyclase"/>
    <property type="match status" value="1"/>
</dbReference>
<dbReference type="InterPro" id="IPR000160">
    <property type="entry name" value="GGDEF_dom"/>
</dbReference>
<dbReference type="PROSITE" id="PS50887">
    <property type="entry name" value="GGDEF"/>
    <property type="match status" value="1"/>
</dbReference>
<dbReference type="InterPro" id="IPR029787">
    <property type="entry name" value="Nucleotide_cyclase"/>
</dbReference>
<dbReference type="InterPro" id="IPR029016">
    <property type="entry name" value="GAF-like_dom_sf"/>
</dbReference>
<dbReference type="Gene3D" id="3.30.450.40">
    <property type="match status" value="1"/>
</dbReference>
<dbReference type="SMART" id="SM00267">
    <property type="entry name" value="GGDEF"/>
    <property type="match status" value="1"/>
</dbReference>
<evidence type="ECO:0000313" key="3">
    <source>
        <dbReference type="Proteomes" id="UP000199428"/>
    </source>
</evidence>
<name>A0A1G5RWK4_PSEXY</name>
<dbReference type="Gene3D" id="3.30.70.270">
    <property type="match status" value="1"/>
</dbReference>